<comment type="caution">
    <text evidence="8">The sequence shown here is derived from an EMBL/GenBank/DDBJ whole genome shotgun (WGS) entry which is preliminary data.</text>
</comment>
<dbReference type="Gene3D" id="3.50.50.60">
    <property type="entry name" value="FAD/NAD(P)-binding domain"/>
    <property type="match status" value="1"/>
</dbReference>
<protein>
    <recommendedName>
        <fullName evidence="6 7">Glucose-methanol-choline oxidoreductase N-terminal domain-containing protein</fullName>
    </recommendedName>
</protein>
<feature type="domain" description="Glucose-methanol-choline oxidoreductase N-terminal" evidence="7">
    <location>
        <begin position="297"/>
        <end position="311"/>
    </location>
</feature>
<keyword evidence="4 5" id="KW-0274">FAD</keyword>
<dbReference type="GO" id="GO:0050660">
    <property type="term" value="F:flavin adenine dinucleotide binding"/>
    <property type="evidence" value="ECO:0007669"/>
    <property type="project" value="InterPro"/>
</dbReference>
<reference evidence="8" key="1">
    <citation type="submission" date="2023-06" db="EMBL/GenBank/DDBJ databases">
        <title>Conoideocrella luteorostrata (Hypocreales: Clavicipitaceae), a potential biocontrol fungus for elongate hemlock scale in United States Christmas tree production areas.</title>
        <authorList>
            <person name="Barrett H."/>
            <person name="Lovett B."/>
            <person name="Macias A.M."/>
            <person name="Stajich J.E."/>
            <person name="Kasson M.T."/>
        </authorList>
    </citation>
    <scope>NUCLEOTIDE SEQUENCE</scope>
    <source>
        <strain evidence="8">ARSEF 14590</strain>
    </source>
</reference>
<keyword evidence="2" id="KW-0325">Glycoprotein</keyword>
<accession>A0AAJ0CWF8</accession>
<evidence type="ECO:0000313" key="8">
    <source>
        <dbReference type="EMBL" id="KAK2606325.1"/>
    </source>
</evidence>
<evidence type="ECO:0000259" key="6">
    <source>
        <dbReference type="PROSITE" id="PS00623"/>
    </source>
</evidence>
<dbReference type="SUPFAM" id="SSF51905">
    <property type="entry name" value="FAD/NAD(P)-binding domain"/>
    <property type="match status" value="1"/>
</dbReference>
<feature type="binding site" evidence="4">
    <location>
        <begin position="578"/>
        <end position="579"/>
    </location>
    <ligand>
        <name>FAD</name>
        <dbReference type="ChEBI" id="CHEBI:57692"/>
    </ligand>
</feature>
<dbReference type="InterPro" id="IPR012132">
    <property type="entry name" value="GMC_OxRdtase"/>
</dbReference>
<dbReference type="PANTHER" id="PTHR11552:SF138">
    <property type="entry name" value="DEHYDROGENASE PKFF-RELATED"/>
    <property type="match status" value="1"/>
</dbReference>
<dbReference type="PROSITE" id="PS00624">
    <property type="entry name" value="GMC_OXRED_2"/>
    <property type="match status" value="1"/>
</dbReference>
<dbReference type="SUPFAM" id="SSF54373">
    <property type="entry name" value="FAD-linked reductases, C-terminal domain"/>
    <property type="match status" value="1"/>
</dbReference>
<keyword evidence="9" id="KW-1185">Reference proteome</keyword>
<dbReference type="Pfam" id="PF05199">
    <property type="entry name" value="GMC_oxred_C"/>
    <property type="match status" value="1"/>
</dbReference>
<evidence type="ECO:0000256" key="5">
    <source>
        <dbReference type="RuleBase" id="RU003968"/>
    </source>
</evidence>
<comment type="cofactor">
    <cofactor evidence="4">
        <name>FAD</name>
        <dbReference type="ChEBI" id="CHEBI:57692"/>
    </cofactor>
</comment>
<dbReference type="Gene3D" id="3.30.560.10">
    <property type="entry name" value="Glucose Oxidase, domain 3"/>
    <property type="match status" value="1"/>
</dbReference>
<evidence type="ECO:0000256" key="2">
    <source>
        <dbReference type="ARBA" id="ARBA00023180"/>
    </source>
</evidence>
<sequence length="584" mass="63323">MRKQLTCLATLAAHLRGISNKSANEFDYVVVGGGTAGATVATRLAEKSFTVALIEAGTYYENSSMASIPLADVFPVGSDPRSRSDIDWGFVARGQPGANFRDIHFARGKCLGGSSALNFMIYQRPTKESLQQWADVVNDSSYTFDQVLPYFKKSVQFAPGDSSKRYENATVKYDAAAFDPKGGPLQVTYANHGMTFSTWMKLGLEAVGIKETADFNSGSLLGAQYCSSTIRPDDQSRSSLESSFLAAKPKALQLYTRTLAKKVLFDKNKRAIGVEVTDAKGVTSQIMSSREVILSAGAFQSPQLLMVSGIGPAAVLNQFEIPVISDLPGVGQNMWDHPFFAVSHKVDFPTLTQVANDFEVLAQKLDEYTSNHTGLLTSPVADFLGWEKIPNDLRANFTADTKQALAALSADWPEAEYISGAGYIGNASNLMQQPQDGAQYASILGVLIAPTSRGNVTIKSADVSDLPIINPNWLATETDRQVAVAIFRRLRETFNSKPMASVILGNEYYPGLNVQTDDQILEFIKNNIMTLWHPAGTCKMGSSDDPMAVVDSQARVRNISGLRVVDASAFPFLPPGHPQSTVCK</sequence>
<proteinExistence type="inferred from homology"/>
<evidence type="ECO:0000256" key="3">
    <source>
        <dbReference type="PIRSR" id="PIRSR000137-1"/>
    </source>
</evidence>
<feature type="active site" description="Proton acceptor" evidence="3">
    <location>
        <position position="577"/>
    </location>
</feature>
<gene>
    <name evidence="8" type="ORF">QQS21_003256</name>
</gene>
<keyword evidence="5" id="KW-0285">Flavoprotein</keyword>
<dbReference type="AlphaFoldDB" id="A0AAJ0CWF8"/>
<comment type="similarity">
    <text evidence="1 5">Belongs to the GMC oxidoreductase family.</text>
</comment>
<dbReference type="InterPro" id="IPR000172">
    <property type="entry name" value="GMC_OxRdtase_N"/>
</dbReference>
<name>A0AAJ0CWF8_9HYPO</name>
<dbReference type="PIRSF" id="PIRSF000137">
    <property type="entry name" value="Alcohol_oxidase"/>
    <property type="match status" value="1"/>
</dbReference>
<dbReference type="Pfam" id="PF00732">
    <property type="entry name" value="GMC_oxred_N"/>
    <property type="match status" value="1"/>
</dbReference>
<dbReference type="PANTHER" id="PTHR11552">
    <property type="entry name" value="GLUCOSE-METHANOL-CHOLINE GMC OXIDOREDUCTASE"/>
    <property type="match status" value="1"/>
</dbReference>
<evidence type="ECO:0000259" key="7">
    <source>
        <dbReference type="PROSITE" id="PS00624"/>
    </source>
</evidence>
<dbReference type="PROSITE" id="PS00623">
    <property type="entry name" value="GMC_OXRED_1"/>
    <property type="match status" value="1"/>
</dbReference>
<dbReference type="GO" id="GO:0016614">
    <property type="term" value="F:oxidoreductase activity, acting on CH-OH group of donors"/>
    <property type="evidence" value="ECO:0007669"/>
    <property type="project" value="InterPro"/>
</dbReference>
<organism evidence="8 9">
    <name type="scientific">Conoideocrella luteorostrata</name>
    <dbReference type="NCBI Taxonomy" id="1105319"/>
    <lineage>
        <taxon>Eukaryota</taxon>
        <taxon>Fungi</taxon>
        <taxon>Dikarya</taxon>
        <taxon>Ascomycota</taxon>
        <taxon>Pezizomycotina</taxon>
        <taxon>Sordariomycetes</taxon>
        <taxon>Hypocreomycetidae</taxon>
        <taxon>Hypocreales</taxon>
        <taxon>Clavicipitaceae</taxon>
        <taxon>Conoideocrella</taxon>
    </lineage>
</organism>
<dbReference type="Proteomes" id="UP001251528">
    <property type="component" value="Unassembled WGS sequence"/>
</dbReference>
<dbReference type="GO" id="GO:0044550">
    <property type="term" value="P:secondary metabolite biosynthetic process"/>
    <property type="evidence" value="ECO:0007669"/>
    <property type="project" value="TreeGrafter"/>
</dbReference>
<feature type="binding site" evidence="4">
    <location>
        <begin position="532"/>
        <end position="533"/>
    </location>
    <ligand>
        <name>FAD</name>
        <dbReference type="ChEBI" id="CHEBI:57692"/>
    </ligand>
</feature>
<dbReference type="InterPro" id="IPR036188">
    <property type="entry name" value="FAD/NAD-bd_sf"/>
</dbReference>
<feature type="domain" description="Glucose-methanol-choline oxidoreductase N-terminal" evidence="6">
    <location>
        <begin position="108"/>
        <end position="131"/>
    </location>
</feature>
<evidence type="ECO:0000256" key="1">
    <source>
        <dbReference type="ARBA" id="ARBA00010790"/>
    </source>
</evidence>
<feature type="active site" description="Proton donor" evidence="3">
    <location>
        <position position="533"/>
    </location>
</feature>
<dbReference type="EMBL" id="JASWJB010000042">
    <property type="protein sequence ID" value="KAK2606325.1"/>
    <property type="molecule type" value="Genomic_DNA"/>
</dbReference>
<evidence type="ECO:0000256" key="4">
    <source>
        <dbReference type="PIRSR" id="PIRSR000137-2"/>
    </source>
</evidence>
<evidence type="ECO:0000313" key="9">
    <source>
        <dbReference type="Proteomes" id="UP001251528"/>
    </source>
</evidence>
<dbReference type="InterPro" id="IPR007867">
    <property type="entry name" value="GMC_OxRtase_C"/>
</dbReference>